<reference evidence="2" key="2">
    <citation type="submission" date="2021-04" db="EMBL/GenBank/DDBJ databases">
        <authorList>
            <person name="Gilroy R."/>
        </authorList>
    </citation>
    <scope>NUCLEOTIDE SEQUENCE</scope>
    <source>
        <strain evidence="2">MalCec1-1739</strain>
    </source>
</reference>
<name>A0A9D2UK46_9BACT</name>
<comment type="caution">
    <text evidence="2">The sequence shown here is derived from an EMBL/GenBank/DDBJ whole genome shotgun (WGS) entry which is preliminary data.</text>
</comment>
<sequence length="206" mass="21732">MKTTRHLSPAAGRKVARIISVTALAAVMASCSTPKYLQVYDVIPGEGVELRDGYPVYDDGTMAVAYDFWGNGGQAGCLITNNGEENIYVDLAETFFVKNGLSDPCYKERTYTVTSASTVETNAVALSSASATASAPFYNYIYDFAGTVGVGLSDTRGVMRGVSSSASNSVSVAEQQIVVIPPGTTAFVGGHSILSGNYYTNRGSRQ</sequence>
<feature type="chain" id="PRO_5038626550" description="Lipoprotein" evidence="1">
    <location>
        <begin position="26"/>
        <end position="206"/>
    </location>
</feature>
<feature type="non-terminal residue" evidence="2">
    <location>
        <position position="206"/>
    </location>
</feature>
<evidence type="ECO:0000313" key="3">
    <source>
        <dbReference type="Proteomes" id="UP000787625"/>
    </source>
</evidence>
<evidence type="ECO:0000313" key="2">
    <source>
        <dbReference type="EMBL" id="HJD53756.1"/>
    </source>
</evidence>
<protein>
    <recommendedName>
        <fullName evidence="4">Lipoprotein</fullName>
    </recommendedName>
</protein>
<evidence type="ECO:0000256" key="1">
    <source>
        <dbReference type="SAM" id="SignalP"/>
    </source>
</evidence>
<proteinExistence type="predicted"/>
<evidence type="ECO:0008006" key="4">
    <source>
        <dbReference type="Google" id="ProtNLM"/>
    </source>
</evidence>
<feature type="signal peptide" evidence="1">
    <location>
        <begin position="1"/>
        <end position="25"/>
    </location>
</feature>
<gene>
    <name evidence="2" type="ORF">IAA93_08555</name>
</gene>
<reference evidence="2" key="1">
    <citation type="journal article" date="2021" name="PeerJ">
        <title>Extensive microbial diversity within the chicken gut microbiome revealed by metagenomics and culture.</title>
        <authorList>
            <person name="Gilroy R."/>
            <person name="Ravi A."/>
            <person name="Getino M."/>
            <person name="Pursley I."/>
            <person name="Horton D.L."/>
            <person name="Alikhan N.F."/>
            <person name="Baker D."/>
            <person name="Gharbi K."/>
            <person name="Hall N."/>
            <person name="Watson M."/>
            <person name="Adriaenssens E.M."/>
            <person name="Foster-Nyarko E."/>
            <person name="Jarju S."/>
            <person name="Secka A."/>
            <person name="Antonio M."/>
            <person name="Oren A."/>
            <person name="Chaudhuri R.R."/>
            <person name="La Ragione R."/>
            <person name="Hildebrand F."/>
            <person name="Pallen M.J."/>
        </authorList>
    </citation>
    <scope>NUCLEOTIDE SEQUENCE</scope>
    <source>
        <strain evidence="2">MalCec1-1739</strain>
    </source>
</reference>
<accession>A0A9D2UK46</accession>
<keyword evidence="1" id="KW-0732">Signal</keyword>
<dbReference type="AlphaFoldDB" id="A0A9D2UK46"/>
<dbReference type="EMBL" id="DWUP01000198">
    <property type="protein sequence ID" value="HJD53756.1"/>
    <property type="molecule type" value="Genomic_DNA"/>
</dbReference>
<organism evidence="2 3">
    <name type="scientific">Candidatus Avibacteroides avistercoris</name>
    <dbReference type="NCBI Taxonomy" id="2840690"/>
    <lineage>
        <taxon>Bacteria</taxon>
        <taxon>Pseudomonadati</taxon>
        <taxon>Bacteroidota</taxon>
        <taxon>Bacteroidia</taxon>
        <taxon>Bacteroidales</taxon>
        <taxon>Bacteroidaceae</taxon>
        <taxon>Bacteroidaceae incertae sedis</taxon>
        <taxon>Candidatus Avibacteroides</taxon>
    </lineage>
</organism>
<dbReference type="PROSITE" id="PS51257">
    <property type="entry name" value="PROKAR_LIPOPROTEIN"/>
    <property type="match status" value="1"/>
</dbReference>
<dbReference type="Proteomes" id="UP000787625">
    <property type="component" value="Unassembled WGS sequence"/>
</dbReference>